<proteinExistence type="predicted"/>
<sequence>MKQDASATEAFCVKETVMPGRSGDIAERAAKLGISERLFTLLTARGIGEEEIPAFLRPSLSALTPPGDIPGMTEAAARLRRAVNAGEKILVFGDYDCDGICAVCLLMLALRGRADVSYFIPNRLTDGYGMSMGALRSIVAERRPDLVVTVDCGITAAPEVEYLKSEGIDVIVTDHHEPQDSIPDCIVVDPKTDRKCFSDYCGAGVALQLVRALFGEEYRRYLDICALATVADVVPLRGDNRIIAAHGIAAHNASPRKGLKMLAGDKLTSQDIMFRVAPRINAAGRLGSASKVADLFLEEDYFLLKTLTEELERDNARRQEVCEQVVSEAKAMLRGTDFSDTHIIVLHSPHWEAGVLGIAAARLTEDFLCPAVLLTGEGSEYKGSARSVEGVNIFRVLSEFSDRFTSFGGHAQAAGLTVKAEEYEEFVRDITAYIAENFAVDTFMPHPRRDMSLTPDTDFLAFARELELLEPTGYGNPRPVFGLSSDEMRFKRVGFGPHVKYASGDLELMGFSRYEWLLAAGKSGISADFGMETAVFRNRLYAQGVLKEASLTSAGMDDKDALMLSLGQLKFAGKFTPEEVSAEEVRRLLSRPFGTAIVVFDRSEYDRLCERLPEARRLPVFLSVTRRAAPVDQVIVAPSADFDFGYFSDVVIAGRALTEGYLKHIAESAGRCVSFGAEPPQAEKVSDDELRHIYSAYAAAARTGARYVSPEALTADIAARAGVSVYTAGVSALVLSELGLISVSDRGMISVSGTKTDLSRSVVYSNVRR</sequence>
<dbReference type="PANTHER" id="PTHR30255">
    <property type="entry name" value="SINGLE-STRANDED-DNA-SPECIFIC EXONUCLEASE RECJ"/>
    <property type="match status" value="1"/>
</dbReference>
<evidence type="ECO:0000259" key="2">
    <source>
        <dbReference type="Pfam" id="PF02272"/>
    </source>
</evidence>
<accession>A0A9D1N932</accession>
<dbReference type="GO" id="GO:0003676">
    <property type="term" value="F:nucleic acid binding"/>
    <property type="evidence" value="ECO:0007669"/>
    <property type="project" value="InterPro"/>
</dbReference>
<dbReference type="PANTHER" id="PTHR30255:SF2">
    <property type="entry name" value="SINGLE-STRANDED-DNA-SPECIFIC EXONUCLEASE RECJ"/>
    <property type="match status" value="1"/>
</dbReference>
<dbReference type="Proteomes" id="UP000886857">
    <property type="component" value="Unassembled WGS sequence"/>
</dbReference>
<dbReference type="Gene3D" id="3.10.310.30">
    <property type="match status" value="1"/>
</dbReference>
<evidence type="ECO:0000313" key="4">
    <source>
        <dbReference type="Proteomes" id="UP000886857"/>
    </source>
</evidence>
<evidence type="ECO:0000259" key="1">
    <source>
        <dbReference type="Pfam" id="PF01368"/>
    </source>
</evidence>
<dbReference type="InterPro" id="IPR051673">
    <property type="entry name" value="SSDNA_exonuclease_RecJ"/>
</dbReference>
<dbReference type="AlphaFoldDB" id="A0A9D1N932"/>
<feature type="domain" description="DHHA1" evidence="2">
    <location>
        <begin position="342"/>
        <end position="436"/>
    </location>
</feature>
<dbReference type="Pfam" id="PF02272">
    <property type="entry name" value="DHHA1"/>
    <property type="match status" value="1"/>
</dbReference>
<gene>
    <name evidence="3" type="ORF">IAC73_01825</name>
</gene>
<dbReference type="InterPro" id="IPR003156">
    <property type="entry name" value="DHHA1_dom"/>
</dbReference>
<dbReference type="GO" id="GO:0004527">
    <property type="term" value="F:exonuclease activity"/>
    <property type="evidence" value="ECO:0007669"/>
    <property type="project" value="UniProtKB-KW"/>
</dbReference>
<protein>
    <submittedName>
        <fullName evidence="3">DHH family phosphoesterase</fullName>
    </submittedName>
</protein>
<dbReference type="InterPro" id="IPR001667">
    <property type="entry name" value="DDH_dom"/>
</dbReference>
<comment type="caution">
    <text evidence="3">The sequence shown here is derived from an EMBL/GenBank/DDBJ whole genome shotgun (WGS) entry which is preliminary data.</text>
</comment>
<reference evidence="3" key="2">
    <citation type="journal article" date="2021" name="PeerJ">
        <title>Extensive microbial diversity within the chicken gut microbiome revealed by metagenomics and culture.</title>
        <authorList>
            <person name="Gilroy R."/>
            <person name="Ravi A."/>
            <person name="Getino M."/>
            <person name="Pursley I."/>
            <person name="Horton D.L."/>
            <person name="Alikhan N.F."/>
            <person name="Baker D."/>
            <person name="Gharbi K."/>
            <person name="Hall N."/>
            <person name="Watson M."/>
            <person name="Adriaenssens E.M."/>
            <person name="Foster-Nyarko E."/>
            <person name="Jarju S."/>
            <person name="Secka A."/>
            <person name="Antonio M."/>
            <person name="Oren A."/>
            <person name="Chaudhuri R.R."/>
            <person name="La Ragione R."/>
            <person name="Hildebrand F."/>
            <person name="Pallen M.J."/>
        </authorList>
    </citation>
    <scope>NUCLEOTIDE SEQUENCE</scope>
    <source>
        <strain evidence="3">10406</strain>
    </source>
</reference>
<dbReference type="SUPFAM" id="SSF64182">
    <property type="entry name" value="DHH phosphoesterases"/>
    <property type="match status" value="1"/>
</dbReference>
<dbReference type="EMBL" id="DVOE01000025">
    <property type="protein sequence ID" value="HIU98565.1"/>
    <property type="molecule type" value="Genomic_DNA"/>
</dbReference>
<dbReference type="Gene3D" id="3.90.1640.30">
    <property type="match status" value="1"/>
</dbReference>
<dbReference type="Pfam" id="PF01368">
    <property type="entry name" value="DHH"/>
    <property type="match status" value="1"/>
</dbReference>
<evidence type="ECO:0000313" key="3">
    <source>
        <dbReference type="EMBL" id="HIU98565.1"/>
    </source>
</evidence>
<reference evidence="3" key="1">
    <citation type="submission" date="2020-10" db="EMBL/GenBank/DDBJ databases">
        <authorList>
            <person name="Gilroy R."/>
        </authorList>
    </citation>
    <scope>NUCLEOTIDE SEQUENCE</scope>
    <source>
        <strain evidence="3">10406</strain>
    </source>
</reference>
<dbReference type="InterPro" id="IPR038763">
    <property type="entry name" value="DHH_sf"/>
</dbReference>
<organism evidence="3 4">
    <name type="scientific">Candidatus Limadaptatus stercoripullorum</name>
    <dbReference type="NCBI Taxonomy" id="2840846"/>
    <lineage>
        <taxon>Bacteria</taxon>
        <taxon>Bacillati</taxon>
        <taxon>Bacillota</taxon>
        <taxon>Clostridia</taxon>
        <taxon>Eubacteriales</taxon>
        <taxon>Candidatus Limadaptatus</taxon>
    </lineage>
</organism>
<name>A0A9D1N932_9FIRM</name>
<feature type="domain" description="DDH" evidence="1">
    <location>
        <begin position="88"/>
        <end position="229"/>
    </location>
</feature>